<name>A0A1F7FKP8_UNCRA</name>
<sequence length="249" mass="27558">MVATTLRLTLVLLLLCCAVFAGEGKRSFIGIKMGYKTAESYEARQGAQLIFFDAFDNNELHTAWKPHGSIEFYESAGNLNVPVRSRKRLPKEGSLTLDKQVSAESASVDFRISQTIPLDNQSLVSSIFFTATPDSFDSLGHPASYIRFFKRSQMEFLEVKEKNSAPRLIWGRNAAVVSGKVRDIVLNIDQKNVSLIIDTEPLFSGPHGFFSVARLVPGIWISTKGQSLAGGNIVYDNAILETVHQEEAQ</sequence>
<accession>A0A1F7FKP8</accession>
<proteinExistence type="predicted"/>
<evidence type="ECO:0000313" key="3">
    <source>
        <dbReference type="Proteomes" id="UP000179243"/>
    </source>
</evidence>
<reference evidence="2 3" key="1">
    <citation type="journal article" date="2016" name="Nat. Commun.">
        <title>Thousands of microbial genomes shed light on interconnected biogeochemical processes in an aquifer system.</title>
        <authorList>
            <person name="Anantharaman K."/>
            <person name="Brown C.T."/>
            <person name="Hug L.A."/>
            <person name="Sharon I."/>
            <person name="Castelle C.J."/>
            <person name="Probst A.J."/>
            <person name="Thomas B.C."/>
            <person name="Singh A."/>
            <person name="Wilkins M.J."/>
            <person name="Karaoz U."/>
            <person name="Brodie E.L."/>
            <person name="Williams K.H."/>
            <person name="Hubbard S.S."/>
            <person name="Banfield J.F."/>
        </authorList>
    </citation>
    <scope>NUCLEOTIDE SEQUENCE [LARGE SCALE GENOMIC DNA]</scope>
</reference>
<keyword evidence="1" id="KW-0732">Signal</keyword>
<protein>
    <recommendedName>
        <fullName evidence="4">Alginate lyase 2 domain-containing protein</fullName>
    </recommendedName>
</protein>
<gene>
    <name evidence="2" type="ORF">A2519_14275</name>
</gene>
<evidence type="ECO:0008006" key="4">
    <source>
        <dbReference type="Google" id="ProtNLM"/>
    </source>
</evidence>
<dbReference type="EMBL" id="MFYX01000011">
    <property type="protein sequence ID" value="OGK07289.1"/>
    <property type="molecule type" value="Genomic_DNA"/>
</dbReference>
<dbReference type="Proteomes" id="UP000179243">
    <property type="component" value="Unassembled WGS sequence"/>
</dbReference>
<evidence type="ECO:0000313" key="2">
    <source>
        <dbReference type="EMBL" id="OGK07289.1"/>
    </source>
</evidence>
<feature type="signal peptide" evidence="1">
    <location>
        <begin position="1"/>
        <end position="21"/>
    </location>
</feature>
<evidence type="ECO:0000256" key="1">
    <source>
        <dbReference type="SAM" id="SignalP"/>
    </source>
</evidence>
<dbReference type="AlphaFoldDB" id="A0A1F7FKP8"/>
<comment type="caution">
    <text evidence="2">The sequence shown here is derived from an EMBL/GenBank/DDBJ whole genome shotgun (WGS) entry which is preliminary data.</text>
</comment>
<feature type="chain" id="PRO_5009528813" description="Alginate lyase 2 domain-containing protein" evidence="1">
    <location>
        <begin position="22"/>
        <end position="249"/>
    </location>
</feature>
<organism evidence="2 3">
    <name type="scientific">Candidatus Raymondbacteria bacterium RIFOXYD12_FULL_49_13</name>
    <dbReference type="NCBI Taxonomy" id="1817890"/>
    <lineage>
        <taxon>Bacteria</taxon>
        <taxon>Raymondiibacteriota</taxon>
    </lineage>
</organism>